<dbReference type="SMART" id="SM00228">
    <property type="entry name" value="PDZ"/>
    <property type="match status" value="2"/>
</dbReference>
<keyword evidence="4" id="KW-1185">Reference proteome</keyword>
<dbReference type="RefSeq" id="WP_230214527.1">
    <property type="nucleotide sequence ID" value="NZ_JAJKFT010000002.1"/>
</dbReference>
<name>A0A9X1MIL9_9BACT</name>
<dbReference type="Pfam" id="PF17820">
    <property type="entry name" value="PDZ_6"/>
    <property type="match status" value="2"/>
</dbReference>
<dbReference type="Gene3D" id="2.30.42.10">
    <property type="match status" value="2"/>
</dbReference>
<dbReference type="SUPFAM" id="SSF50156">
    <property type="entry name" value="PDZ domain-like"/>
    <property type="match status" value="2"/>
</dbReference>
<dbReference type="SUPFAM" id="SSF53187">
    <property type="entry name" value="Zn-dependent exopeptidases"/>
    <property type="match status" value="1"/>
</dbReference>
<feature type="domain" description="PDZ" evidence="2">
    <location>
        <begin position="410"/>
        <end position="491"/>
    </location>
</feature>
<evidence type="ECO:0000256" key="1">
    <source>
        <dbReference type="SAM" id="SignalP"/>
    </source>
</evidence>
<dbReference type="Proteomes" id="UP001139103">
    <property type="component" value="Unassembled WGS sequence"/>
</dbReference>
<dbReference type="Pfam" id="PF04389">
    <property type="entry name" value="Peptidase_M28"/>
    <property type="match status" value="1"/>
</dbReference>
<protein>
    <submittedName>
        <fullName evidence="3">M20/M25/M40 family metallo-hydrolase</fullName>
    </submittedName>
</protein>
<proteinExistence type="predicted"/>
<dbReference type="PANTHER" id="PTHR12147">
    <property type="entry name" value="METALLOPEPTIDASE M28 FAMILY MEMBER"/>
    <property type="match status" value="1"/>
</dbReference>
<dbReference type="Gene3D" id="3.40.630.10">
    <property type="entry name" value="Zn peptidases"/>
    <property type="match status" value="1"/>
</dbReference>
<feature type="domain" description="PDZ" evidence="2">
    <location>
        <begin position="331"/>
        <end position="404"/>
    </location>
</feature>
<dbReference type="InterPro" id="IPR045175">
    <property type="entry name" value="M28_fam"/>
</dbReference>
<comment type="caution">
    <text evidence="3">The sequence shown here is derived from an EMBL/GenBank/DDBJ whole genome shotgun (WGS) entry which is preliminary data.</text>
</comment>
<evidence type="ECO:0000313" key="3">
    <source>
        <dbReference type="EMBL" id="MCC9626972.1"/>
    </source>
</evidence>
<dbReference type="EMBL" id="JAJKFT010000002">
    <property type="protein sequence ID" value="MCC9626972.1"/>
    <property type="molecule type" value="Genomic_DNA"/>
</dbReference>
<dbReference type="GO" id="GO:0008235">
    <property type="term" value="F:metalloexopeptidase activity"/>
    <property type="evidence" value="ECO:0007669"/>
    <property type="project" value="InterPro"/>
</dbReference>
<dbReference type="InterPro" id="IPR041489">
    <property type="entry name" value="PDZ_6"/>
</dbReference>
<evidence type="ECO:0000313" key="4">
    <source>
        <dbReference type="Proteomes" id="UP001139103"/>
    </source>
</evidence>
<organism evidence="3 4">
    <name type="scientific">Blastopirellula sediminis</name>
    <dbReference type="NCBI Taxonomy" id="2894196"/>
    <lineage>
        <taxon>Bacteria</taxon>
        <taxon>Pseudomonadati</taxon>
        <taxon>Planctomycetota</taxon>
        <taxon>Planctomycetia</taxon>
        <taxon>Pirellulales</taxon>
        <taxon>Pirellulaceae</taxon>
        <taxon>Blastopirellula</taxon>
    </lineage>
</organism>
<sequence>MTRLTSILALLLLSPLAVAGEASLGEAVNSIQSGEIKRHVDTLADDSFEGREAGSRGGRAAGNYIVEFLKAHGLKPAGDKGTYFQWFGSEYRNILAMLPGKDPQLAEQVIIVGAHYDHVGYGNSTNSFGPTGYIHNGADDNASGTSGLLEVVEAFSKLAEPPQRSVLFVFWDGEEKGLLGSKHWLQDPTINLSRVKFYINLDMIGRLRKGRVEVSGGRTSHGLRRLITNANEGTQLALDFDWEVKPNSDHHPFYERSIPFVMLHTGLHDQYHRPQDDVEFISCDGAESVSRMAFQLVWMLANEETSRSFRDMARREGPSQRKQFESAYLGRGSRLGIRWATDEEMSDGLTVKEVTPGSPASRAGVRAGDKIVQFAGLPVNEVEQFLINVQASPNDTTITVARDGEAEPLELPLTLNEKPSPLGIRWRADEANGDLMFLTSVVPGSLASACGLMTGDRVYEANGQKFSDGNQFYELVTDFTKPLRLVVERQGRLSTIEVETSKLHAILGIGPMTEEPTTDATTVLENPALENPAASGQ</sequence>
<dbReference type="InterPro" id="IPR001478">
    <property type="entry name" value="PDZ"/>
</dbReference>
<dbReference type="InterPro" id="IPR036034">
    <property type="entry name" value="PDZ_sf"/>
</dbReference>
<feature type="signal peptide" evidence="1">
    <location>
        <begin position="1"/>
        <end position="19"/>
    </location>
</feature>
<accession>A0A9X1MIL9</accession>
<dbReference type="InterPro" id="IPR007484">
    <property type="entry name" value="Peptidase_M28"/>
</dbReference>
<dbReference type="AlphaFoldDB" id="A0A9X1MIL9"/>
<evidence type="ECO:0000259" key="2">
    <source>
        <dbReference type="PROSITE" id="PS50106"/>
    </source>
</evidence>
<dbReference type="PANTHER" id="PTHR12147:SF26">
    <property type="entry name" value="PEPTIDASE M28 DOMAIN-CONTAINING PROTEIN"/>
    <property type="match status" value="1"/>
</dbReference>
<dbReference type="PROSITE" id="PS50106">
    <property type="entry name" value="PDZ"/>
    <property type="match status" value="2"/>
</dbReference>
<dbReference type="GO" id="GO:0006508">
    <property type="term" value="P:proteolysis"/>
    <property type="evidence" value="ECO:0007669"/>
    <property type="project" value="InterPro"/>
</dbReference>
<gene>
    <name evidence="3" type="ORF">LOC68_01005</name>
</gene>
<keyword evidence="1" id="KW-0732">Signal</keyword>
<reference evidence="3" key="1">
    <citation type="submission" date="2021-11" db="EMBL/GenBank/DDBJ databases">
        <title>Genome sequence.</title>
        <authorList>
            <person name="Sun Q."/>
        </authorList>
    </citation>
    <scope>NUCLEOTIDE SEQUENCE</scope>
    <source>
        <strain evidence="3">JC732</strain>
    </source>
</reference>
<feature type="chain" id="PRO_5040822696" evidence="1">
    <location>
        <begin position="20"/>
        <end position="537"/>
    </location>
</feature>